<dbReference type="EMBL" id="BSRI01000002">
    <property type="protein sequence ID" value="GLV59051.1"/>
    <property type="molecule type" value="Genomic_DNA"/>
</dbReference>
<evidence type="ECO:0000256" key="1">
    <source>
        <dbReference type="ARBA" id="ARBA00022448"/>
    </source>
</evidence>
<dbReference type="InterPro" id="IPR003439">
    <property type="entry name" value="ABC_transporter-like_ATP-bd"/>
</dbReference>
<name>A0ABQ6G0K4_9CHLR</name>
<dbReference type="InterPro" id="IPR027417">
    <property type="entry name" value="P-loop_NTPase"/>
</dbReference>
<dbReference type="SUPFAM" id="SSF52540">
    <property type="entry name" value="P-loop containing nucleoside triphosphate hydrolases"/>
    <property type="match status" value="1"/>
</dbReference>
<dbReference type="PANTHER" id="PTHR42711:SF18">
    <property type="entry name" value="ABC TRANSPORTER, ATP-BINDING PROTEIN"/>
    <property type="match status" value="1"/>
</dbReference>
<dbReference type="InterPro" id="IPR017871">
    <property type="entry name" value="ABC_transporter-like_CS"/>
</dbReference>
<dbReference type="SMART" id="SM00382">
    <property type="entry name" value="AAA"/>
    <property type="match status" value="1"/>
</dbReference>
<keyword evidence="1" id="KW-0813">Transport</keyword>
<evidence type="ECO:0000256" key="3">
    <source>
        <dbReference type="ARBA" id="ARBA00022840"/>
    </source>
</evidence>
<keyword evidence="3 5" id="KW-0067">ATP-binding</keyword>
<feature type="domain" description="ABC transporter" evidence="4">
    <location>
        <begin position="20"/>
        <end position="261"/>
    </location>
</feature>
<dbReference type="Proteomes" id="UP001344906">
    <property type="component" value="Unassembled WGS sequence"/>
</dbReference>
<keyword evidence="6" id="KW-1185">Reference proteome</keyword>
<dbReference type="GO" id="GO:0005524">
    <property type="term" value="F:ATP binding"/>
    <property type="evidence" value="ECO:0007669"/>
    <property type="project" value="UniProtKB-KW"/>
</dbReference>
<evidence type="ECO:0000313" key="6">
    <source>
        <dbReference type="Proteomes" id="UP001344906"/>
    </source>
</evidence>
<evidence type="ECO:0000256" key="2">
    <source>
        <dbReference type="ARBA" id="ARBA00022741"/>
    </source>
</evidence>
<sequence length="324" mass="36266">MIQKQDASSSALSPPVAPIIKVEQLVKRYKKAETNAVNEISFSVRPGSLFSLLGPNGAGKTTTISILTTTLQPTSGSVMIADYDISRQASAVRKNIGIIFQKPSLDLNLTAEENVRFHATLYGLYPFRPSYKTMPKGYQQRIDELANVLGIREDLFKPVKKFSGGMMRKLEILRSLLHNPRVLFLDEPTTGLDPSSRRSLWEYLSKVRLEQQTTIFLTTHYLEEAEKADDICIINKGNIVAHGTPAQVKAELVEEYVLLDADDRASLLTELRRMNFAVGELAPFKVSLAHDRLHPALKAIETPLTLIETHMPSLEDAYMEIIEK</sequence>
<dbReference type="InterPro" id="IPR003593">
    <property type="entry name" value="AAA+_ATPase"/>
</dbReference>
<dbReference type="PANTHER" id="PTHR42711">
    <property type="entry name" value="ABC TRANSPORTER ATP-BINDING PROTEIN"/>
    <property type="match status" value="1"/>
</dbReference>
<dbReference type="InterPro" id="IPR050763">
    <property type="entry name" value="ABC_transporter_ATP-binding"/>
</dbReference>
<dbReference type="RefSeq" id="WP_338255521.1">
    <property type="nucleotide sequence ID" value="NZ_BSRI01000002.1"/>
</dbReference>
<reference evidence="5 6" key="1">
    <citation type="submission" date="2023-02" db="EMBL/GenBank/DDBJ databases">
        <title>Dictyobacter halimunensis sp. nov., a new member of the class Ktedonobacteria from forest soil in a geothermal area.</title>
        <authorList>
            <person name="Rachmania M.K."/>
            <person name="Ningsih F."/>
            <person name="Sakai Y."/>
            <person name="Yabe S."/>
            <person name="Yokota A."/>
            <person name="Sjamsuridzal W."/>
        </authorList>
    </citation>
    <scope>NUCLEOTIDE SEQUENCE [LARGE SCALE GENOMIC DNA]</scope>
    <source>
        <strain evidence="5 6">S3.2.2.5</strain>
    </source>
</reference>
<gene>
    <name evidence="5" type="ORF">KDH_58790</name>
</gene>
<dbReference type="PROSITE" id="PS50893">
    <property type="entry name" value="ABC_TRANSPORTER_2"/>
    <property type="match status" value="1"/>
</dbReference>
<keyword evidence="2" id="KW-0547">Nucleotide-binding</keyword>
<dbReference type="Pfam" id="PF00005">
    <property type="entry name" value="ABC_tran"/>
    <property type="match status" value="1"/>
</dbReference>
<accession>A0ABQ6G0K4</accession>
<dbReference type="PROSITE" id="PS00211">
    <property type="entry name" value="ABC_TRANSPORTER_1"/>
    <property type="match status" value="1"/>
</dbReference>
<proteinExistence type="predicted"/>
<evidence type="ECO:0000259" key="4">
    <source>
        <dbReference type="PROSITE" id="PS50893"/>
    </source>
</evidence>
<comment type="caution">
    <text evidence="5">The sequence shown here is derived from an EMBL/GenBank/DDBJ whole genome shotgun (WGS) entry which is preliminary data.</text>
</comment>
<evidence type="ECO:0000313" key="5">
    <source>
        <dbReference type="EMBL" id="GLV59051.1"/>
    </source>
</evidence>
<organism evidence="5 6">
    <name type="scientific">Dictyobacter halimunensis</name>
    <dbReference type="NCBI Taxonomy" id="3026934"/>
    <lineage>
        <taxon>Bacteria</taxon>
        <taxon>Bacillati</taxon>
        <taxon>Chloroflexota</taxon>
        <taxon>Ktedonobacteria</taxon>
        <taxon>Ktedonobacterales</taxon>
        <taxon>Dictyobacteraceae</taxon>
        <taxon>Dictyobacter</taxon>
    </lineage>
</organism>
<dbReference type="Gene3D" id="3.40.50.300">
    <property type="entry name" value="P-loop containing nucleotide triphosphate hydrolases"/>
    <property type="match status" value="1"/>
</dbReference>
<protein>
    <submittedName>
        <fullName evidence="5">ABC transporter ATP-binding protein</fullName>
    </submittedName>
</protein>